<accession>A0A371CMM0</accession>
<name>A0A371CMM0_9APHY</name>
<proteinExistence type="predicted"/>
<evidence type="ECO:0000313" key="3">
    <source>
        <dbReference type="Proteomes" id="UP000256964"/>
    </source>
</evidence>
<dbReference type="Proteomes" id="UP000256964">
    <property type="component" value="Unassembled WGS sequence"/>
</dbReference>
<dbReference type="AlphaFoldDB" id="A0A371CMM0"/>
<organism evidence="2 3">
    <name type="scientific">Lentinus brumalis</name>
    <dbReference type="NCBI Taxonomy" id="2498619"/>
    <lineage>
        <taxon>Eukaryota</taxon>
        <taxon>Fungi</taxon>
        <taxon>Dikarya</taxon>
        <taxon>Basidiomycota</taxon>
        <taxon>Agaricomycotina</taxon>
        <taxon>Agaricomycetes</taxon>
        <taxon>Polyporales</taxon>
        <taxon>Polyporaceae</taxon>
        <taxon>Lentinus</taxon>
    </lineage>
</organism>
<keyword evidence="3" id="KW-1185">Reference proteome</keyword>
<feature type="compositionally biased region" description="Basic and acidic residues" evidence="1">
    <location>
        <begin position="13"/>
        <end position="31"/>
    </location>
</feature>
<reference evidence="2 3" key="1">
    <citation type="journal article" date="2018" name="Biotechnol. Biofuels">
        <title>Integrative visual omics of the white-rot fungus Polyporus brumalis exposes the biotechnological potential of its oxidative enzymes for delignifying raw plant biomass.</title>
        <authorList>
            <person name="Miyauchi S."/>
            <person name="Rancon A."/>
            <person name="Drula E."/>
            <person name="Hage H."/>
            <person name="Chaduli D."/>
            <person name="Favel A."/>
            <person name="Grisel S."/>
            <person name="Henrissat B."/>
            <person name="Herpoel-Gimbert I."/>
            <person name="Ruiz-Duenas F.J."/>
            <person name="Chevret D."/>
            <person name="Hainaut M."/>
            <person name="Lin J."/>
            <person name="Wang M."/>
            <person name="Pangilinan J."/>
            <person name="Lipzen A."/>
            <person name="Lesage-Meessen L."/>
            <person name="Navarro D."/>
            <person name="Riley R."/>
            <person name="Grigoriev I.V."/>
            <person name="Zhou S."/>
            <person name="Raouche S."/>
            <person name="Rosso M.N."/>
        </authorList>
    </citation>
    <scope>NUCLEOTIDE SEQUENCE [LARGE SCALE GENOMIC DNA]</scope>
    <source>
        <strain evidence="2 3">BRFM 1820</strain>
    </source>
</reference>
<sequence length="161" mass="17222">MRALGRAGRTVRGRRDSGLGTRDHGRGHDRVAQQQPNSGTLPGRATRIRAGSSSGSSLREAKSSVFRPLQGVSCPHRPKPRGSNSMNQTCADCGAALRRRESLRADSLVFSRHSIASSGDALLRGGHFTCPDLTWQARISGLKLRAIAHDFLPLSGCLVLG</sequence>
<dbReference type="EMBL" id="KZ857509">
    <property type="protein sequence ID" value="RDX41525.1"/>
    <property type="molecule type" value="Genomic_DNA"/>
</dbReference>
<evidence type="ECO:0000313" key="2">
    <source>
        <dbReference type="EMBL" id="RDX41525.1"/>
    </source>
</evidence>
<evidence type="ECO:0000256" key="1">
    <source>
        <dbReference type="SAM" id="MobiDB-lite"/>
    </source>
</evidence>
<protein>
    <submittedName>
        <fullName evidence="2">Uncharacterized protein</fullName>
    </submittedName>
</protein>
<feature type="region of interest" description="Disordered" evidence="1">
    <location>
        <begin position="1"/>
        <end position="64"/>
    </location>
</feature>
<gene>
    <name evidence="2" type="ORF">OH76DRAFT_213490</name>
</gene>